<dbReference type="CDD" id="cd00756">
    <property type="entry name" value="MoaE"/>
    <property type="match status" value="1"/>
</dbReference>
<dbReference type="InterPro" id="IPR036563">
    <property type="entry name" value="MoaE_sf"/>
</dbReference>
<proteinExistence type="inferred from homology"/>
<evidence type="ECO:0000256" key="11">
    <source>
        <dbReference type="ARBA" id="ARBA00032474"/>
    </source>
</evidence>
<gene>
    <name evidence="14" type="ORF">KCN53_15020</name>
</gene>
<name>A0ABS7WPT6_9SPHN</name>
<evidence type="ECO:0000313" key="14">
    <source>
        <dbReference type="EMBL" id="MBZ6379940.1"/>
    </source>
</evidence>
<comment type="caution">
    <text evidence="14">The sequence shown here is derived from an EMBL/GenBank/DDBJ whole genome shotgun (WGS) entry which is preliminary data.</text>
</comment>
<keyword evidence="15" id="KW-1185">Reference proteome</keyword>
<comment type="subunit">
    <text evidence="7">Heterotetramer of 2 MoaD subunits and 2 MoaE subunits. Also stable as homodimer. The enzyme changes between these two forms during catalysis.</text>
</comment>
<evidence type="ECO:0000256" key="6">
    <source>
        <dbReference type="ARBA" id="ARBA00025448"/>
    </source>
</evidence>
<dbReference type="PANTHER" id="PTHR23404">
    <property type="entry name" value="MOLYBDOPTERIN SYNTHASE RELATED"/>
    <property type="match status" value="1"/>
</dbReference>
<evidence type="ECO:0000256" key="10">
    <source>
        <dbReference type="ARBA" id="ARBA00030781"/>
    </source>
</evidence>
<protein>
    <recommendedName>
        <fullName evidence="4">Molybdopterin synthase catalytic subunit</fullName>
        <ecNumber evidence="3">2.8.1.12</ecNumber>
    </recommendedName>
    <alternativeName>
        <fullName evidence="10">MPT synthase subunit 2</fullName>
    </alternativeName>
    <alternativeName>
        <fullName evidence="8">Molybdenum cofactor biosynthesis protein E</fullName>
    </alternativeName>
    <alternativeName>
        <fullName evidence="9">Molybdopterin-converting factor large subunit</fullName>
    </alternativeName>
    <alternativeName>
        <fullName evidence="11">Molybdopterin-converting factor subunit 2</fullName>
    </alternativeName>
</protein>
<dbReference type="EMBL" id="JAGSGB010000004">
    <property type="protein sequence ID" value="MBZ6379940.1"/>
    <property type="molecule type" value="Genomic_DNA"/>
</dbReference>
<evidence type="ECO:0000256" key="3">
    <source>
        <dbReference type="ARBA" id="ARBA00011950"/>
    </source>
</evidence>
<organism evidence="14 15">
    <name type="scientific">Pacificimonas aurantium</name>
    <dbReference type="NCBI Taxonomy" id="1250540"/>
    <lineage>
        <taxon>Bacteria</taxon>
        <taxon>Pseudomonadati</taxon>
        <taxon>Pseudomonadota</taxon>
        <taxon>Alphaproteobacteria</taxon>
        <taxon>Sphingomonadales</taxon>
        <taxon>Sphingosinicellaceae</taxon>
        <taxon>Pacificimonas</taxon>
    </lineage>
</organism>
<evidence type="ECO:0000256" key="7">
    <source>
        <dbReference type="ARBA" id="ARBA00026066"/>
    </source>
</evidence>
<evidence type="ECO:0000256" key="5">
    <source>
        <dbReference type="ARBA" id="ARBA00023150"/>
    </source>
</evidence>
<evidence type="ECO:0000256" key="8">
    <source>
        <dbReference type="ARBA" id="ARBA00029745"/>
    </source>
</evidence>
<dbReference type="EC" id="2.8.1.12" evidence="3"/>
<evidence type="ECO:0000256" key="13">
    <source>
        <dbReference type="SAM" id="MobiDB-lite"/>
    </source>
</evidence>
<evidence type="ECO:0000313" key="15">
    <source>
        <dbReference type="Proteomes" id="UP000824621"/>
    </source>
</evidence>
<accession>A0ABS7WPT6</accession>
<dbReference type="InterPro" id="IPR003448">
    <property type="entry name" value="Mopterin_biosynth_MoaE"/>
</dbReference>
<dbReference type="Gene3D" id="3.90.1170.40">
    <property type="entry name" value="Molybdopterin biosynthesis MoaE subunit"/>
    <property type="match status" value="1"/>
</dbReference>
<reference evidence="14 15" key="1">
    <citation type="submission" date="2021-04" db="EMBL/GenBank/DDBJ databases">
        <authorList>
            <person name="Pira H."/>
            <person name="Risdian C."/>
            <person name="Wink J."/>
        </authorList>
    </citation>
    <scope>NUCLEOTIDE SEQUENCE [LARGE SCALE GENOMIC DNA]</scope>
    <source>
        <strain evidence="14 15">DSM 107782</strain>
    </source>
</reference>
<dbReference type="SUPFAM" id="SSF54690">
    <property type="entry name" value="Molybdopterin synthase subunit MoaE"/>
    <property type="match status" value="1"/>
</dbReference>
<evidence type="ECO:0000256" key="9">
    <source>
        <dbReference type="ARBA" id="ARBA00030407"/>
    </source>
</evidence>
<evidence type="ECO:0000256" key="12">
    <source>
        <dbReference type="ARBA" id="ARBA00049878"/>
    </source>
</evidence>
<dbReference type="Pfam" id="PF02391">
    <property type="entry name" value="MoaE"/>
    <property type="match status" value="1"/>
</dbReference>
<comment type="pathway">
    <text evidence="1">Cofactor biosynthesis; molybdopterin biosynthesis.</text>
</comment>
<comment type="function">
    <text evidence="6">Converts molybdopterin precursor Z into molybdopterin. This requires the incorporation of two sulfur atoms into precursor Z to generate a dithiolene group. The sulfur is provided by MoaD.</text>
</comment>
<comment type="catalytic activity">
    <reaction evidence="12">
        <text>2 [molybdopterin-synthase sulfur-carrier protein]-C-terminal-Gly-aminoethanethioate + cyclic pyranopterin phosphate + H2O = molybdopterin + 2 [molybdopterin-synthase sulfur-carrier protein]-C-terminal Gly-Gly + 2 H(+)</text>
        <dbReference type="Rhea" id="RHEA:26333"/>
        <dbReference type="Rhea" id="RHEA-COMP:12202"/>
        <dbReference type="Rhea" id="RHEA-COMP:19907"/>
        <dbReference type="ChEBI" id="CHEBI:15377"/>
        <dbReference type="ChEBI" id="CHEBI:15378"/>
        <dbReference type="ChEBI" id="CHEBI:58698"/>
        <dbReference type="ChEBI" id="CHEBI:59648"/>
        <dbReference type="ChEBI" id="CHEBI:90778"/>
        <dbReference type="ChEBI" id="CHEBI:232372"/>
        <dbReference type="EC" id="2.8.1.12"/>
    </reaction>
</comment>
<sequence length="177" mass="19119">MCLSGSTPSLPTTASWESSLPSRAAEVPPTIACRVQERPFDSAAELELLETNSDGEAGAVVSFTGLVRGQPGSKLELQHYPGMTQRQMESIAGEAARRFELIAGTVIHRHGILQAGAPIVFVGVSSRHRAAAFDGARFLMDWLKTRAPFWKREIAADGTAHWVEARTSDDEAAASWD</sequence>
<evidence type="ECO:0000256" key="4">
    <source>
        <dbReference type="ARBA" id="ARBA00013858"/>
    </source>
</evidence>
<keyword evidence="5" id="KW-0501">Molybdenum cofactor biosynthesis</keyword>
<evidence type="ECO:0000256" key="2">
    <source>
        <dbReference type="ARBA" id="ARBA00005426"/>
    </source>
</evidence>
<feature type="region of interest" description="Disordered" evidence="13">
    <location>
        <begin position="1"/>
        <end position="21"/>
    </location>
</feature>
<dbReference type="Proteomes" id="UP000824621">
    <property type="component" value="Unassembled WGS sequence"/>
</dbReference>
<evidence type="ECO:0000256" key="1">
    <source>
        <dbReference type="ARBA" id="ARBA00005046"/>
    </source>
</evidence>
<comment type="similarity">
    <text evidence="2">Belongs to the MoaE family.</text>
</comment>